<feature type="transmembrane region" description="Helical" evidence="6">
    <location>
        <begin position="7"/>
        <end position="33"/>
    </location>
</feature>
<protein>
    <submittedName>
        <fullName evidence="8">DedA family protein</fullName>
    </submittedName>
</protein>
<keyword evidence="2" id="KW-1003">Cell membrane</keyword>
<reference evidence="8 9" key="1">
    <citation type="submission" date="2017-09" db="EMBL/GenBank/DDBJ databases">
        <title>Sphingomonas ginsenosidimutans KACC 14949, whole genome shotgun sequence.</title>
        <authorList>
            <person name="Feng G."/>
            <person name="Zhu H."/>
        </authorList>
    </citation>
    <scope>NUCLEOTIDE SEQUENCE [LARGE SCALE GENOMIC DNA]</scope>
    <source>
        <strain evidence="8 9">KACC 14949</strain>
    </source>
</reference>
<evidence type="ECO:0000256" key="3">
    <source>
        <dbReference type="ARBA" id="ARBA00022692"/>
    </source>
</evidence>
<dbReference type="Pfam" id="PF09335">
    <property type="entry name" value="VTT_dom"/>
    <property type="match status" value="1"/>
</dbReference>
<dbReference type="PANTHER" id="PTHR42709">
    <property type="entry name" value="ALKALINE PHOSPHATASE LIKE PROTEIN"/>
    <property type="match status" value="1"/>
</dbReference>
<evidence type="ECO:0000256" key="5">
    <source>
        <dbReference type="ARBA" id="ARBA00023136"/>
    </source>
</evidence>
<proteinExistence type="predicted"/>
<evidence type="ECO:0000256" key="1">
    <source>
        <dbReference type="ARBA" id="ARBA00004651"/>
    </source>
</evidence>
<evidence type="ECO:0000313" key="8">
    <source>
        <dbReference type="EMBL" id="PCG07675.1"/>
    </source>
</evidence>
<dbReference type="InterPro" id="IPR032816">
    <property type="entry name" value="VTT_dom"/>
</dbReference>
<keyword evidence="3 6" id="KW-0812">Transmembrane</keyword>
<dbReference type="PANTHER" id="PTHR42709:SF6">
    <property type="entry name" value="UNDECAPRENYL PHOSPHATE TRANSPORTER A"/>
    <property type="match status" value="1"/>
</dbReference>
<feature type="transmembrane region" description="Helical" evidence="6">
    <location>
        <begin position="148"/>
        <end position="169"/>
    </location>
</feature>
<feature type="transmembrane region" description="Helical" evidence="6">
    <location>
        <begin position="60"/>
        <end position="79"/>
    </location>
</feature>
<accession>A0A2A4HVH3</accession>
<dbReference type="InterPro" id="IPR051311">
    <property type="entry name" value="DedA_domain"/>
</dbReference>
<evidence type="ECO:0000256" key="4">
    <source>
        <dbReference type="ARBA" id="ARBA00022989"/>
    </source>
</evidence>
<dbReference type="Proteomes" id="UP000218784">
    <property type="component" value="Unassembled WGS sequence"/>
</dbReference>
<dbReference type="EMBL" id="NWVD01000013">
    <property type="protein sequence ID" value="PCG07675.1"/>
    <property type="molecule type" value="Genomic_DNA"/>
</dbReference>
<dbReference type="GO" id="GO:0005886">
    <property type="term" value="C:plasma membrane"/>
    <property type="evidence" value="ECO:0007669"/>
    <property type="project" value="UniProtKB-SubCell"/>
</dbReference>
<evidence type="ECO:0000256" key="2">
    <source>
        <dbReference type="ARBA" id="ARBA00022475"/>
    </source>
</evidence>
<gene>
    <name evidence="8" type="ORF">COA17_16980</name>
</gene>
<dbReference type="RefSeq" id="WP_056433039.1">
    <property type="nucleotide sequence ID" value="NZ_NWVD01000013.1"/>
</dbReference>
<keyword evidence="9" id="KW-1185">Reference proteome</keyword>
<keyword evidence="5 6" id="KW-0472">Membrane</keyword>
<evidence type="ECO:0000259" key="7">
    <source>
        <dbReference type="Pfam" id="PF09335"/>
    </source>
</evidence>
<dbReference type="AlphaFoldDB" id="A0A2A4HVH3"/>
<sequence>MNGLSNLIATLAGWIVAVIAATGYIGIIGLMALESACIPLPSEIIMPFSGYLVSTGRLDLWLVAIAGAVGCNLGSALAYEAGRRGGRPMVERYGRWLLLTPEDLDRSERFFERFGGAAVLIGRMLPGIRSFIALPAGIARMPLLRFHLYTFIGSLPWCLGLAYAGQVLGSRWNTDPRLSAWFHKIDLFLLGAIVLAAIWFVRRRLTGVRTSRATEPE</sequence>
<comment type="subcellular location">
    <subcellularLocation>
        <location evidence="1">Cell membrane</location>
        <topology evidence="1">Multi-pass membrane protein</topology>
    </subcellularLocation>
</comment>
<feature type="transmembrane region" description="Helical" evidence="6">
    <location>
        <begin position="181"/>
        <end position="201"/>
    </location>
</feature>
<name>A0A2A4HVH3_9SPHN</name>
<keyword evidence="4 6" id="KW-1133">Transmembrane helix</keyword>
<feature type="domain" description="VTT" evidence="7">
    <location>
        <begin position="41"/>
        <end position="166"/>
    </location>
</feature>
<evidence type="ECO:0000313" key="9">
    <source>
        <dbReference type="Proteomes" id="UP000218784"/>
    </source>
</evidence>
<organism evidence="8 9">
    <name type="scientific">Sphingomonas ginsenosidimutans</name>
    <dbReference type="NCBI Taxonomy" id="862134"/>
    <lineage>
        <taxon>Bacteria</taxon>
        <taxon>Pseudomonadati</taxon>
        <taxon>Pseudomonadota</taxon>
        <taxon>Alphaproteobacteria</taxon>
        <taxon>Sphingomonadales</taxon>
        <taxon>Sphingomonadaceae</taxon>
        <taxon>Sphingomonas</taxon>
    </lineage>
</organism>
<comment type="caution">
    <text evidence="8">The sequence shown here is derived from an EMBL/GenBank/DDBJ whole genome shotgun (WGS) entry which is preliminary data.</text>
</comment>
<evidence type="ECO:0000256" key="6">
    <source>
        <dbReference type="SAM" id="Phobius"/>
    </source>
</evidence>